<accession>A0A1L9VA40</accession>
<dbReference type="VEuPathDB" id="FungiDB:ASPGLDRAFT_836068"/>
<dbReference type="EMBL" id="KV878909">
    <property type="protein sequence ID" value="OJJ80794.1"/>
    <property type="molecule type" value="Genomic_DNA"/>
</dbReference>
<feature type="region of interest" description="Disordered" evidence="1">
    <location>
        <begin position="1"/>
        <end position="69"/>
    </location>
</feature>
<dbReference type="Proteomes" id="UP000184300">
    <property type="component" value="Unassembled WGS sequence"/>
</dbReference>
<reference evidence="3" key="1">
    <citation type="journal article" date="2017" name="Genome Biol.">
        <title>Comparative genomics reveals high biological diversity and specific adaptations in the industrially and medically important fungal genus Aspergillus.</title>
        <authorList>
            <person name="de Vries R.P."/>
            <person name="Riley R."/>
            <person name="Wiebenga A."/>
            <person name="Aguilar-Osorio G."/>
            <person name="Amillis S."/>
            <person name="Uchima C.A."/>
            <person name="Anderluh G."/>
            <person name="Asadollahi M."/>
            <person name="Askin M."/>
            <person name="Barry K."/>
            <person name="Battaglia E."/>
            <person name="Bayram O."/>
            <person name="Benocci T."/>
            <person name="Braus-Stromeyer S.A."/>
            <person name="Caldana C."/>
            <person name="Canovas D."/>
            <person name="Cerqueira G.C."/>
            <person name="Chen F."/>
            <person name="Chen W."/>
            <person name="Choi C."/>
            <person name="Clum A."/>
            <person name="Dos Santos R.A."/>
            <person name="Damasio A.R."/>
            <person name="Diallinas G."/>
            <person name="Emri T."/>
            <person name="Fekete E."/>
            <person name="Flipphi M."/>
            <person name="Freyberg S."/>
            <person name="Gallo A."/>
            <person name="Gournas C."/>
            <person name="Habgood R."/>
            <person name="Hainaut M."/>
            <person name="Harispe M.L."/>
            <person name="Henrissat B."/>
            <person name="Hilden K.S."/>
            <person name="Hope R."/>
            <person name="Hossain A."/>
            <person name="Karabika E."/>
            <person name="Karaffa L."/>
            <person name="Karanyi Z."/>
            <person name="Krasevec N."/>
            <person name="Kuo A."/>
            <person name="Kusch H."/>
            <person name="LaButti K."/>
            <person name="Lagendijk E.L."/>
            <person name="Lapidus A."/>
            <person name="Levasseur A."/>
            <person name="Lindquist E."/>
            <person name="Lipzen A."/>
            <person name="Logrieco A.F."/>
            <person name="MacCabe A."/>
            <person name="Maekelae M.R."/>
            <person name="Malavazi I."/>
            <person name="Melin P."/>
            <person name="Meyer V."/>
            <person name="Mielnichuk N."/>
            <person name="Miskei M."/>
            <person name="Molnar A.P."/>
            <person name="Mule G."/>
            <person name="Ngan C.Y."/>
            <person name="Orejas M."/>
            <person name="Orosz E."/>
            <person name="Ouedraogo J.P."/>
            <person name="Overkamp K.M."/>
            <person name="Park H.-S."/>
            <person name="Perrone G."/>
            <person name="Piumi F."/>
            <person name="Punt P.J."/>
            <person name="Ram A.F."/>
            <person name="Ramon A."/>
            <person name="Rauscher S."/>
            <person name="Record E."/>
            <person name="Riano-Pachon D.M."/>
            <person name="Robert V."/>
            <person name="Roehrig J."/>
            <person name="Ruller R."/>
            <person name="Salamov A."/>
            <person name="Salih N.S."/>
            <person name="Samson R.A."/>
            <person name="Sandor E."/>
            <person name="Sanguinetti M."/>
            <person name="Schuetze T."/>
            <person name="Sepcic K."/>
            <person name="Shelest E."/>
            <person name="Sherlock G."/>
            <person name="Sophianopoulou V."/>
            <person name="Squina F.M."/>
            <person name="Sun H."/>
            <person name="Susca A."/>
            <person name="Todd R.B."/>
            <person name="Tsang A."/>
            <person name="Unkles S.E."/>
            <person name="van de Wiele N."/>
            <person name="van Rossen-Uffink D."/>
            <person name="Oliveira J.V."/>
            <person name="Vesth T.C."/>
            <person name="Visser J."/>
            <person name="Yu J.-H."/>
            <person name="Zhou M."/>
            <person name="Andersen M.R."/>
            <person name="Archer D.B."/>
            <person name="Baker S.E."/>
            <person name="Benoit I."/>
            <person name="Brakhage A.A."/>
            <person name="Braus G.H."/>
            <person name="Fischer R."/>
            <person name="Frisvad J.C."/>
            <person name="Goldman G.H."/>
            <person name="Houbraken J."/>
            <person name="Oakley B."/>
            <person name="Pocsi I."/>
            <person name="Scazzocchio C."/>
            <person name="Seiboth B."/>
            <person name="vanKuyk P.A."/>
            <person name="Wortman J."/>
            <person name="Dyer P.S."/>
            <person name="Grigoriev I.V."/>
        </authorList>
    </citation>
    <scope>NUCLEOTIDE SEQUENCE [LARGE SCALE GENOMIC DNA]</scope>
    <source>
        <strain evidence="3">CBS 516.65</strain>
    </source>
</reference>
<protein>
    <submittedName>
        <fullName evidence="2">Uncharacterized protein</fullName>
    </submittedName>
</protein>
<evidence type="ECO:0000313" key="2">
    <source>
        <dbReference type="EMBL" id="OJJ80794.1"/>
    </source>
</evidence>
<dbReference type="GeneID" id="34466483"/>
<dbReference type="RefSeq" id="XP_022397492.1">
    <property type="nucleotide sequence ID" value="XM_022550223.1"/>
</dbReference>
<feature type="compositionally biased region" description="Polar residues" evidence="1">
    <location>
        <begin position="11"/>
        <end position="21"/>
    </location>
</feature>
<gene>
    <name evidence="2" type="ORF">ASPGLDRAFT_836068</name>
</gene>
<sequence length="149" mass="16575">MDGYSLHIKVRTSSTPISFPKTTDPPSPRPSPSPRPDSNDNLGKSDKTLSMIGLRAETSRAGRPTNRKRWQIPAIHGATHHKASTSTEYSIRTGKTPGRLIVLYRHDTYILVNPVGLGGPQYRKYPASLLGYKWTIGRALELQWARLAL</sequence>
<evidence type="ECO:0000256" key="1">
    <source>
        <dbReference type="SAM" id="MobiDB-lite"/>
    </source>
</evidence>
<evidence type="ECO:0000313" key="3">
    <source>
        <dbReference type="Proteomes" id="UP000184300"/>
    </source>
</evidence>
<feature type="compositionally biased region" description="Pro residues" evidence="1">
    <location>
        <begin position="23"/>
        <end position="35"/>
    </location>
</feature>
<proteinExistence type="predicted"/>
<name>A0A1L9VA40_ASPGL</name>
<dbReference type="AlphaFoldDB" id="A0A1L9VA40"/>
<keyword evidence="3" id="KW-1185">Reference proteome</keyword>
<organism evidence="2 3">
    <name type="scientific">Aspergillus glaucus CBS 516.65</name>
    <dbReference type="NCBI Taxonomy" id="1160497"/>
    <lineage>
        <taxon>Eukaryota</taxon>
        <taxon>Fungi</taxon>
        <taxon>Dikarya</taxon>
        <taxon>Ascomycota</taxon>
        <taxon>Pezizomycotina</taxon>
        <taxon>Eurotiomycetes</taxon>
        <taxon>Eurotiomycetidae</taxon>
        <taxon>Eurotiales</taxon>
        <taxon>Aspergillaceae</taxon>
        <taxon>Aspergillus</taxon>
        <taxon>Aspergillus subgen. Aspergillus</taxon>
    </lineage>
</organism>